<sequence>MRRNVVIGLIALAIIAGIIYWYRRTSQTELPPSPQPTFEETFEDKFNIQVPDDVDKAQLRDVSGGDASGLATRIYEGGAFSHAVLADLLDPASGYFYEGWLVRGKEGDENFSYISTGRLILAKGGYMLELESSKDYSEYSGVVVTLEMVNDGKPEKHVLEGSF</sequence>
<keyword evidence="1" id="KW-0812">Transmembrane</keyword>
<protein>
    <recommendedName>
        <fullName evidence="4">Anti-sigma factor</fullName>
    </recommendedName>
</protein>
<organism evidence="2 3">
    <name type="scientific">Candidatus Woesebacteria bacterium GWC1_42_13</name>
    <dbReference type="NCBI Taxonomy" id="1802475"/>
    <lineage>
        <taxon>Bacteria</taxon>
        <taxon>Candidatus Woeseibacteriota</taxon>
    </lineage>
</organism>
<comment type="caution">
    <text evidence="2">The sequence shown here is derived from an EMBL/GenBank/DDBJ whole genome shotgun (WGS) entry which is preliminary data.</text>
</comment>
<dbReference type="EMBL" id="MGFN01000012">
    <property type="protein sequence ID" value="OGM07291.1"/>
    <property type="molecule type" value="Genomic_DNA"/>
</dbReference>
<evidence type="ECO:0000256" key="1">
    <source>
        <dbReference type="SAM" id="Phobius"/>
    </source>
</evidence>
<dbReference type="AlphaFoldDB" id="A0A1F7WWS8"/>
<keyword evidence="1" id="KW-0472">Membrane</keyword>
<keyword evidence="1" id="KW-1133">Transmembrane helix</keyword>
<evidence type="ECO:0000313" key="3">
    <source>
        <dbReference type="Proteomes" id="UP000177737"/>
    </source>
</evidence>
<feature type="transmembrane region" description="Helical" evidence="1">
    <location>
        <begin position="5"/>
        <end position="22"/>
    </location>
</feature>
<evidence type="ECO:0000313" key="2">
    <source>
        <dbReference type="EMBL" id="OGM07291.1"/>
    </source>
</evidence>
<name>A0A1F7WWS8_9BACT</name>
<reference evidence="2 3" key="1">
    <citation type="journal article" date="2016" name="Nat. Commun.">
        <title>Thousands of microbial genomes shed light on interconnected biogeochemical processes in an aquifer system.</title>
        <authorList>
            <person name="Anantharaman K."/>
            <person name="Brown C.T."/>
            <person name="Hug L.A."/>
            <person name="Sharon I."/>
            <person name="Castelle C.J."/>
            <person name="Probst A.J."/>
            <person name="Thomas B.C."/>
            <person name="Singh A."/>
            <person name="Wilkins M.J."/>
            <person name="Karaoz U."/>
            <person name="Brodie E.L."/>
            <person name="Williams K.H."/>
            <person name="Hubbard S.S."/>
            <person name="Banfield J.F."/>
        </authorList>
    </citation>
    <scope>NUCLEOTIDE SEQUENCE [LARGE SCALE GENOMIC DNA]</scope>
</reference>
<proteinExistence type="predicted"/>
<dbReference type="Proteomes" id="UP000177737">
    <property type="component" value="Unassembled WGS sequence"/>
</dbReference>
<evidence type="ECO:0008006" key="4">
    <source>
        <dbReference type="Google" id="ProtNLM"/>
    </source>
</evidence>
<accession>A0A1F7WWS8</accession>
<gene>
    <name evidence="2" type="ORF">A2129_02595</name>
</gene>